<organism evidence="3 4">
    <name type="scientific">Novosphingobium mangrovi</name>
    <name type="common">ex Hu et al. 2023</name>
    <dbReference type="NCBI Taxonomy" id="2930094"/>
    <lineage>
        <taxon>Bacteria</taxon>
        <taxon>Pseudomonadati</taxon>
        <taxon>Pseudomonadota</taxon>
        <taxon>Alphaproteobacteria</taxon>
        <taxon>Sphingomonadales</taxon>
        <taxon>Sphingomonadaceae</taxon>
        <taxon>Novosphingobium</taxon>
    </lineage>
</organism>
<keyword evidence="4" id="KW-1185">Reference proteome</keyword>
<proteinExistence type="predicted"/>
<reference evidence="3" key="1">
    <citation type="submission" date="2022-03" db="EMBL/GenBank/DDBJ databases">
        <title>Identification of a novel bacterium isolated from mangrove sediments.</title>
        <authorList>
            <person name="Pan X."/>
        </authorList>
    </citation>
    <scope>NUCLEOTIDE SEQUENCE</scope>
    <source>
        <strain evidence="3">B2637</strain>
    </source>
</reference>
<evidence type="ECO:0000259" key="2">
    <source>
        <dbReference type="Pfam" id="PF07811"/>
    </source>
</evidence>
<dbReference type="EMBL" id="JALHAT010000040">
    <property type="protein sequence ID" value="MCJ1962414.1"/>
    <property type="molecule type" value="Genomic_DNA"/>
</dbReference>
<dbReference type="Pfam" id="PF07811">
    <property type="entry name" value="TadE"/>
    <property type="match status" value="1"/>
</dbReference>
<evidence type="ECO:0000256" key="1">
    <source>
        <dbReference type="SAM" id="Phobius"/>
    </source>
</evidence>
<dbReference type="InterPro" id="IPR012495">
    <property type="entry name" value="TadE-like_dom"/>
</dbReference>
<dbReference type="RefSeq" id="WP_243802342.1">
    <property type="nucleotide sequence ID" value="NZ_JALHAT010000040.1"/>
</dbReference>
<name>A0ABT0AGU6_9SPHN</name>
<sequence length="162" mass="17791">MRRAHLRQALAALRHDRRGASVIELALVLPLLLMVLAGMVEVSRFVVARIDVELAAQRTTDFVLAKRPQSADTSYIVTEAMAAADVEAGQVTAELFLECDGVRKDQFDAYCAAGEESARYVQVSIEKTVEMQFDWSKLASLFGSQVLGSTITLEGTSLERIQ</sequence>
<feature type="transmembrane region" description="Helical" evidence="1">
    <location>
        <begin position="21"/>
        <end position="40"/>
    </location>
</feature>
<feature type="domain" description="TadE-like" evidence="2">
    <location>
        <begin position="19"/>
        <end position="58"/>
    </location>
</feature>
<keyword evidence="1" id="KW-0472">Membrane</keyword>
<evidence type="ECO:0000313" key="4">
    <source>
        <dbReference type="Proteomes" id="UP001162802"/>
    </source>
</evidence>
<evidence type="ECO:0000313" key="3">
    <source>
        <dbReference type="EMBL" id="MCJ1962414.1"/>
    </source>
</evidence>
<accession>A0ABT0AGU6</accession>
<keyword evidence="1" id="KW-1133">Transmembrane helix</keyword>
<protein>
    <submittedName>
        <fullName evidence="3">Pilus assembly protein</fullName>
    </submittedName>
</protein>
<keyword evidence="1" id="KW-0812">Transmembrane</keyword>
<comment type="caution">
    <text evidence="3">The sequence shown here is derived from an EMBL/GenBank/DDBJ whole genome shotgun (WGS) entry which is preliminary data.</text>
</comment>
<gene>
    <name evidence="3" type="ORF">MTR65_17100</name>
</gene>
<dbReference type="Proteomes" id="UP001162802">
    <property type="component" value="Unassembled WGS sequence"/>
</dbReference>